<evidence type="ECO:0000256" key="2">
    <source>
        <dbReference type="SAM" id="Phobius"/>
    </source>
</evidence>
<feature type="compositionally biased region" description="Basic and acidic residues" evidence="1">
    <location>
        <begin position="15"/>
        <end position="29"/>
    </location>
</feature>
<dbReference type="SUPFAM" id="SSF51261">
    <property type="entry name" value="Duplicated hybrid motif"/>
    <property type="match status" value="1"/>
</dbReference>
<dbReference type="InterPro" id="IPR016047">
    <property type="entry name" value="M23ase_b-sheet_dom"/>
</dbReference>
<accession>A0ABT9XGH7</accession>
<gene>
    <name evidence="4" type="ORF">J2S03_001231</name>
</gene>
<feature type="domain" description="M23ase beta-sheet core" evidence="3">
    <location>
        <begin position="138"/>
        <end position="236"/>
    </location>
</feature>
<keyword evidence="2" id="KW-0472">Membrane</keyword>
<dbReference type="Pfam" id="PF01551">
    <property type="entry name" value="Peptidase_M23"/>
    <property type="match status" value="1"/>
</dbReference>
<dbReference type="PANTHER" id="PTHR21666:SF285">
    <property type="entry name" value="M23 FAMILY METALLOPEPTIDASE"/>
    <property type="match status" value="1"/>
</dbReference>
<evidence type="ECO:0000313" key="5">
    <source>
        <dbReference type="Proteomes" id="UP001232973"/>
    </source>
</evidence>
<feature type="region of interest" description="Disordered" evidence="1">
    <location>
        <begin position="1"/>
        <end position="33"/>
    </location>
</feature>
<dbReference type="Gene3D" id="2.70.70.10">
    <property type="entry name" value="Glucose Permease (Domain IIA)"/>
    <property type="match status" value="1"/>
</dbReference>
<evidence type="ECO:0000259" key="3">
    <source>
        <dbReference type="Pfam" id="PF01551"/>
    </source>
</evidence>
<keyword evidence="2" id="KW-1133">Transmembrane helix</keyword>
<dbReference type="PANTHER" id="PTHR21666">
    <property type="entry name" value="PEPTIDASE-RELATED"/>
    <property type="match status" value="1"/>
</dbReference>
<evidence type="ECO:0000313" key="4">
    <source>
        <dbReference type="EMBL" id="MDQ0189399.1"/>
    </source>
</evidence>
<keyword evidence="5" id="KW-1185">Reference proteome</keyword>
<name>A0ABT9XGH7_9BACL</name>
<proteinExistence type="predicted"/>
<keyword evidence="2" id="KW-0812">Transmembrane</keyword>
<reference evidence="4 5" key="1">
    <citation type="submission" date="2023-07" db="EMBL/GenBank/DDBJ databases">
        <title>Genomic Encyclopedia of Type Strains, Phase IV (KMG-IV): sequencing the most valuable type-strain genomes for metagenomic binning, comparative biology and taxonomic classification.</title>
        <authorList>
            <person name="Goeker M."/>
        </authorList>
    </citation>
    <scope>NUCLEOTIDE SEQUENCE [LARGE SCALE GENOMIC DNA]</scope>
    <source>
        <strain evidence="4 5">DSM 4006</strain>
    </source>
</reference>
<dbReference type="CDD" id="cd12797">
    <property type="entry name" value="M23_peptidase"/>
    <property type="match status" value="1"/>
</dbReference>
<dbReference type="EMBL" id="JAUSTP010000007">
    <property type="protein sequence ID" value="MDQ0189399.1"/>
    <property type="molecule type" value="Genomic_DNA"/>
</dbReference>
<dbReference type="InterPro" id="IPR050570">
    <property type="entry name" value="Cell_wall_metabolism_enzyme"/>
</dbReference>
<feature type="transmembrane region" description="Helical" evidence="2">
    <location>
        <begin position="43"/>
        <end position="62"/>
    </location>
</feature>
<dbReference type="InterPro" id="IPR011055">
    <property type="entry name" value="Dup_hybrid_motif"/>
</dbReference>
<comment type="caution">
    <text evidence="4">The sequence shown here is derived from an EMBL/GenBank/DDBJ whole genome shotgun (WGS) entry which is preliminary data.</text>
</comment>
<dbReference type="Proteomes" id="UP001232973">
    <property type="component" value="Unassembled WGS sequence"/>
</dbReference>
<dbReference type="RefSeq" id="WP_274457062.1">
    <property type="nucleotide sequence ID" value="NZ_CP067097.1"/>
</dbReference>
<evidence type="ECO:0000256" key="1">
    <source>
        <dbReference type="SAM" id="MobiDB-lite"/>
    </source>
</evidence>
<protein>
    <submittedName>
        <fullName evidence="4">Stage II sporulation protein Q</fullName>
    </submittedName>
</protein>
<organism evidence="4 5">
    <name type="scientific">Alicyclobacillus cycloheptanicus</name>
    <dbReference type="NCBI Taxonomy" id="1457"/>
    <lineage>
        <taxon>Bacteria</taxon>
        <taxon>Bacillati</taxon>
        <taxon>Bacillota</taxon>
        <taxon>Bacilli</taxon>
        <taxon>Bacillales</taxon>
        <taxon>Alicyclobacillaceae</taxon>
        <taxon>Alicyclobacillus</taxon>
    </lineage>
</organism>
<sequence>MDEKKHPNQPQTGQEKQETGKAPEVKQEAPKMATSRRLFSKKWVYPAIYLGAAALIIGLMYVKSQMGGSSTVTTTSTGGDMGNSAATGQTTGQTTQQTFDWPAPQGTNLQVSLGFFPVKGTQEEQAKAMVNYDNAWYPHEGYDLKTTDGSAFQVTAAAGGKVTQVTNDKLYGETVIIDSGNGYTERYESLGSVQVKVGDVVQQGQVIGTSGTCLFEKSAGNHLYFAVYKDAQPVDPATVLPQQQ</sequence>